<comment type="catalytic activity">
    <reaction evidence="7 8">
        <text>(2S,6S)-2,6-diaminopimelate = meso-2,6-diaminopimelate</text>
        <dbReference type="Rhea" id="RHEA:15393"/>
        <dbReference type="ChEBI" id="CHEBI:57609"/>
        <dbReference type="ChEBI" id="CHEBI:57791"/>
        <dbReference type="EC" id="5.1.1.7"/>
    </reaction>
</comment>
<name>A0A0K2LD81_9LACO</name>
<reference evidence="10 11" key="1">
    <citation type="submission" date="2015-08" db="EMBL/GenBank/DDBJ databases">
        <title>Genomic sequence of Lactobacillus heilongjiangensis DSM 28069, isolated from Chinese traditional pickle.</title>
        <authorList>
            <person name="Jiang X."/>
            <person name="Zheng B."/>
            <person name="Cheng H."/>
        </authorList>
    </citation>
    <scope>NUCLEOTIDE SEQUENCE [LARGE SCALE GENOMIC DNA]</scope>
    <source>
        <strain evidence="10 11">DSM 28069</strain>
    </source>
</reference>
<dbReference type="HAMAP" id="MF_00197">
    <property type="entry name" value="DAP_epimerase"/>
    <property type="match status" value="1"/>
</dbReference>
<dbReference type="PROSITE" id="PS01326">
    <property type="entry name" value="DAP_EPIMERASE"/>
    <property type="match status" value="1"/>
</dbReference>
<dbReference type="OrthoDB" id="9805408at2"/>
<keyword evidence="4 8" id="KW-0028">Amino-acid biosynthesis</keyword>
<dbReference type="GO" id="GO:0008837">
    <property type="term" value="F:diaminopimelate epimerase activity"/>
    <property type="evidence" value="ECO:0007669"/>
    <property type="project" value="UniProtKB-UniRule"/>
</dbReference>
<keyword evidence="6 8" id="KW-0413">Isomerase</keyword>
<evidence type="ECO:0000256" key="8">
    <source>
        <dbReference type="HAMAP-Rule" id="MF_00197"/>
    </source>
</evidence>
<comment type="pathway">
    <text evidence="1 8">Amino-acid biosynthesis; L-lysine biosynthesis via DAP pathway; DL-2,6-diaminopimelate from LL-2,6-diaminopimelate: step 1/1.</text>
</comment>
<dbReference type="GO" id="GO:0005829">
    <property type="term" value="C:cytosol"/>
    <property type="evidence" value="ECO:0007669"/>
    <property type="project" value="TreeGrafter"/>
</dbReference>
<evidence type="ECO:0000256" key="6">
    <source>
        <dbReference type="ARBA" id="ARBA00023235"/>
    </source>
</evidence>
<keyword evidence="5 8" id="KW-0457">Lysine biosynthesis</keyword>
<dbReference type="UniPathway" id="UPA00034">
    <property type="reaction ID" value="UER00025"/>
</dbReference>
<feature type="active site" evidence="9">
    <location>
        <position position="75"/>
    </location>
</feature>
<feature type="binding site" evidence="8">
    <location>
        <position position="198"/>
    </location>
    <ligand>
        <name>substrate</name>
    </ligand>
</feature>
<comment type="caution">
    <text evidence="8">Lacks conserved residue(s) required for the propagation of feature annotation.</text>
</comment>
<dbReference type="Pfam" id="PF01678">
    <property type="entry name" value="DAP_epimerase"/>
    <property type="match status" value="2"/>
</dbReference>
<evidence type="ECO:0000313" key="10">
    <source>
        <dbReference type="EMBL" id="ALB29259.1"/>
    </source>
</evidence>
<evidence type="ECO:0000256" key="3">
    <source>
        <dbReference type="ARBA" id="ARBA00013080"/>
    </source>
</evidence>
<evidence type="ECO:0000256" key="9">
    <source>
        <dbReference type="PROSITE-ProRule" id="PRU10125"/>
    </source>
</evidence>
<dbReference type="EMBL" id="CP012559">
    <property type="protein sequence ID" value="ALB29259.1"/>
    <property type="molecule type" value="Genomic_DNA"/>
</dbReference>
<gene>
    <name evidence="8" type="primary">dapF</name>
    <name evidence="10" type="ORF">JP39_07720</name>
</gene>
<feature type="binding site" evidence="8">
    <location>
        <begin position="216"/>
        <end position="217"/>
    </location>
    <ligand>
        <name>substrate</name>
    </ligand>
</feature>
<comment type="subunit">
    <text evidence="8">Homodimer.</text>
</comment>
<dbReference type="NCBIfam" id="TIGR00652">
    <property type="entry name" value="DapF"/>
    <property type="match status" value="1"/>
</dbReference>
<comment type="function">
    <text evidence="8">Catalyzes the stereoinversion of LL-2,6-diaminopimelate (L,L-DAP) to meso-diaminopimelate (meso-DAP), a precursor of L-lysine and an essential component of the bacterial peptidoglycan.</text>
</comment>
<feature type="site" description="Could be important to modulate the pK values of the two catalytic cysteine residues" evidence="8">
    <location>
        <position position="166"/>
    </location>
</feature>
<organism evidence="10 11">
    <name type="scientific">Companilactobacillus heilongjiangensis</name>
    <dbReference type="NCBI Taxonomy" id="1074467"/>
    <lineage>
        <taxon>Bacteria</taxon>
        <taxon>Bacillati</taxon>
        <taxon>Bacillota</taxon>
        <taxon>Bacilli</taxon>
        <taxon>Lactobacillales</taxon>
        <taxon>Lactobacillaceae</taxon>
        <taxon>Companilactobacillus</taxon>
    </lineage>
</organism>
<dbReference type="GO" id="GO:0009089">
    <property type="term" value="P:lysine biosynthetic process via diaminopimelate"/>
    <property type="evidence" value="ECO:0007669"/>
    <property type="project" value="UniProtKB-UniRule"/>
</dbReference>
<dbReference type="AlphaFoldDB" id="A0A0K2LD81"/>
<feature type="binding site" evidence="8">
    <location>
        <position position="66"/>
    </location>
    <ligand>
        <name>substrate</name>
    </ligand>
</feature>
<evidence type="ECO:0000256" key="2">
    <source>
        <dbReference type="ARBA" id="ARBA00010219"/>
    </source>
</evidence>
<keyword evidence="8" id="KW-0963">Cytoplasm</keyword>
<dbReference type="Gene3D" id="3.10.310.10">
    <property type="entry name" value="Diaminopimelate Epimerase, Chain A, domain 1"/>
    <property type="match status" value="2"/>
</dbReference>
<feature type="binding site" evidence="8">
    <location>
        <position position="164"/>
    </location>
    <ligand>
        <name>substrate</name>
    </ligand>
</feature>
<feature type="active site" description="Proton donor" evidence="8">
    <location>
        <position position="75"/>
    </location>
</feature>
<evidence type="ECO:0000313" key="11">
    <source>
        <dbReference type="Proteomes" id="UP000061546"/>
    </source>
</evidence>
<dbReference type="SUPFAM" id="SSF54506">
    <property type="entry name" value="Diaminopimelate epimerase-like"/>
    <property type="match status" value="2"/>
</dbReference>
<dbReference type="STRING" id="1074467.JP39_07720"/>
<dbReference type="PANTHER" id="PTHR31689:SF0">
    <property type="entry name" value="DIAMINOPIMELATE EPIMERASE"/>
    <property type="match status" value="1"/>
</dbReference>
<dbReference type="EC" id="5.1.1.7" evidence="3 8"/>
<dbReference type="PANTHER" id="PTHR31689">
    <property type="entry name" value="DIAMINOPIMELATE EPIMERASE, CHLOROPLASTIC"/>
    <property type="match status" value="1"/>
</dbReference>
<proteinExistence type="inferred from homology"/>
<evidence type="ECO:0000256" key="1">
    <source>
        <dbReference type="ARBA" id="ARBA00005196"/>
    </source>
</evidence>
<sequence>MVKLLKVHGSENKFFILDQTLLETTLNDDELKSVAINFCDNILGGADGLLVIDTSENCLGKMRVINADGSEAKMCGNGLRTVSRYLSEKYQLDNFKIETMESDLDVEKAPDLYNGVPAFSVEISPISFQKADLPFSYKQNDEMIDMMVPEFLPDQSFTAIAVPNPHLISFVPEVSQLELGDLGQKLNGKNEYFPEGVNVSFSQILDTNKIFVQTYERGVGFTNACGTGMSATSLAFAMLHPDKFDPDKEISVYNPGGMVKTKITLNPVKENSQLRLIGNATFTHTLEVSEFNLHSNNLNDIDVAETGEEKDYQAFVESISQ</sequence>
<keyword evidence="11" id="KW-1185">Reference proteome</keyword>
<feature type="active site" description="Proton acceptor" evidence="8">
    <location>
        <position position="225"/>
    </location>
</feature>
<feature type="site" description="Could be important to modulate the pK values of the two catalytic cysteine residues" evidence="8">
    <location>
        <position position="216"/>
    </location>
</feature>
<comment type="similarity">
    <text evidence="2 8">Belongs to the diaminopimelate epimerase family.</text>
</comment>
<protein>
    <recommendedName>
        <fullName evidence="3 8">Diaminopimelate epimerase</fullName>
        <shortName evidence="8">DAP epimerase</shortName>
        <ecNumber evidence="3 8">5.1.1.7</ecNumber>
    </recommendedName>
    <alternativeName>
        <fullName evidence="8">PLP-independent amino acid racemase</fullName>
    </alternativeName>
</protein>
<feature type="binding site" evidence="8">
    <location>
        <position position="12"/>
    </location>
    <ligand>
        <name>substrate</name>
    </ligand>
</feature>
<dbReference type="InterPro" id="IPR001653">
    <property type="entry name" value="DAP_epimerase_DapF"/>
</dbReference>
<dbReference type="KEGG" id="lhi:JP39_07720"/>
<evidence type="ECO:0000256" key="4">
    <source>
        <dbReference type="ARBA" id="ARBA00022605"/>
    </source>
</evidence>
<evidence type="ECO:0000256" key="7">
    <source>
        <dbReference type="ARBA" id="ARBA00051712"/>
    </source>
</evidence>
<dbReference type="Proteomes" id="UP000061546">
    <property type="component" value="Chromosome"/>
</dbReference>
<comment type="subcellular location">
    <subcellularLocation>
        <location evidence="8">Cytoplasm</location>
    </subcellularLocation>
</comment>
<feature type="binding site" evidence="8">
    <location>
        <begin position="76"/>
        <end position="77"/>
    </location>
    <ligand>
        <name>substrate</name>
    </ligand>
</feature>
<evidence type="ECO:0000256" key="5">
    <source>
        <dbReference type="ARBA" id="ARBA00023154"/>
    </source>
</evidence>
<feature type="binding site" evidence="8">
    <location>
        <begin position="226"/>
        <end position="227"/>
    </location>
    <ligand>
        <name>substrate</name>
    </ligand>
</feature>
<accession>A0A0K2LD81</accession>
<dbReference type="InterPro" id="IPR018510">
    <property type="entry name" value="DAP_epimerase_AS"/>
</dbReference>
<dbReference type="RefSeq" id="WP_041501528.1">
    <property type="nucleotide sequence ID" value="NZ_BJDV01000018.1"/>
</dbReference>